<protein>
    <submittedName>
        <fullName evidence="1">Uncharacterized protein</fullName>
    </submittedName>
</protein>
<sequence length="68" mass="7432">MGRADGFPFWTTTGTAEFELVTFTRDAHFDSFRVSSKKEISLRFGDINNLSNASIHSGSLSGNSGTTR</sequence>
<organism evidence="1">
    <name type="scientific">bioreactor metagenome</name>
    <dbReference type="NCBI Taxonomy" id="1076179"/>
    <lineage>
        <taxon>unclassified sequences</taxon>
        <taxon>metagenomes</taxon>
        <taxon>ecological metagenomes</taxon>
    </lineage>
</organism>
<dbReference type="EMBL" id="VSSQ01010057">
    <property type="protein sequence ID" value="MPM43313.1"/>
    <property type="molecule type" value="Genomic_DNA"/>
</dbReference>
<gene>
    <name evidence="1" type="ORF">SDC9_89986</name>
</gene>
<proteinExistence type="predicted"/>
<accession>A0A644ZXF1</accession>
<name>A0A644ZXF1_9ZZZZ</name>
<comment type="caution">
    <text evidence="1">The sequence shown here is derived from an EMBL/GenBank/DDBJ whole genome shotgun (WGS) entry which is preliminary data.</text>
</comment>
<dbReference type="AlphaFoldDB" id="A0A644ZXF1"/>
<evidence type="ECO:0000313" key="1">
    <source>
        <dbReference type="EMBL" id="MPM43313.1"/>
    </source>
</evidence>
<reference evidence="1" key="1">
    <citation type="submission" date="2019-08" db="EMBL/GenBank/DDBJ databases">
        <authorList>
            <person name="Kucharzyk K."/>
            <person name="Murdoch R.W."/>
            <person name="Higgins S."/>
            <person name="Loffler F."/>
        </authorList>
    </citation>
    <scope>NUCLEOTIDE SEQUENCE</scope>
</reference>